<dbReference type="PANTHER" id="PTHR40074:SF4">
    <property type="entry name" value="INNER MEMBRANE PROTEIN YCFT"/>
    <property type="match status" value="1"/>
</dbReference>
<feature type="transmembrane region" description="Helical" evidence="7">
    <location>
        <begin position="193"/>
        <end position="212"/>
    </location>
</feature>
<sequence>MDSYKSSRIEWIDLAKGVCILLVVFHHVTITSYISQDILLSDFGMFFLRVHEAIGRYLSPLRMPIFFTLSGFLAYKAVVRNQWKDVFINKICLLIYLFILWGTIQWSLVSLLHMYFSSSMDFSQSNNSLYSTSLKGFAVSMIKGSSSLWYLYALAVYFTLTKLLCKQPQIAMVIMLAMHLVGWLFVGEWPSRSILMNGIYFSFGCFFGTRIFHFFNSISLNTVVLVSIPFVLVFITKIFGVTVPLFESMLFVFFGAVFFSLLQRKLPLGLLGWIGRNTLQIYVLHRIFIEVALICLLPSFASENSPLQGFSATWWACLYPTLMSIIIVLSSLLVWSITNRGAGRLLYNLPKSFFKISPRQSCKV</sequence>
<evidence type="ECO:0000313" key="9">
    <source>
        <dbReference type="EMBL" id="RCU49468.1"/>
    </source>
</evidence>
<comment type="subcellular location">
    <subcellularLocation>
        <location evidence="1">Cell membrane</location>
        <topology evidence="1">Multi-pass membrane protein</topology>
    </subcellularLocation>
</comment>
<dbReference type="Proteomes" id="UP000252558">
    <property type="component" value="Unassembled WGS sequence"/>
</dbReference>
<feature type="transmembrane region" description="Helical" evidence="7">
    <location>
        <begin position="283"/>
        <end position="301"/>
    </location>
</feature>
<feature type="transmembrane region" description="Helical" evidence="7">
    <location>
        <begin position="12"/>
        <end position="34"/>
    </location>
</feature>
<dbReference type="InterPro" id="IPR002656">
    <property type="entry name" value="Acyl_transf_3_dom"/>
</dbReference>
<feature type="domain" description="Acyltransferase 3" evidence="8">
    <location>
        <begin position="10"/>
        <end position="316"/>
    </location>
</feature>
<organism evidence="9 10">
    <name type="scientific">Corallincola holothuriorum</name>
    <dbReference type="NCBI Taxonomy" id="2282215"/>
    <lineage>
        <taxon>Bacteria</taxon>
        <taxon>Pseudomonadati</taxon>
        <taxon>Pseudomonadota</taxon>
        <taxon>Gammaproteobacteria</taxon>
        <taxon>Alteromonadales</taxon>
        <taxon>Psychromonadaceae</taxon>
        <taxon>Corallincola</taxon>
    </lineage>
</organism>
<keyword evidence="3" id="KW-1003">Cell membrane</keyword>
<dbReference type="RefSeq" id="WP_114338464.1">
    <property type="nucleotide sequence ID" value="NZ_QPID01000006.1"/>
</dbReference>
<feature type="transmembrane region" description="Helical" evidence="7">
    <location>
        <begin position="313"/>
        <end position="335"/>
    </location>
</feature>
<evidence type="ECO:0000256" key="5">
    <source>
        <dbReference type="ARBA" id="ARBA00022989"/>
    </source>
</evidence>
<dbReference type="GO" id="GO:0005886">
    <property type="term" value="C:plasma membrane"/>
    <property type="evidence" value="ECO:0007669"/>
    <property type="project" value="UniProtKB-SubCell"/>
</dbReference>
<dbReference type="GO" id="GO:0016413">
    <property type="term" value="F:O-acetyltransferase activity"/>
    <property type="evidence" value="ECO:0007669"/>
    <property type="project" value="TreeGrafter"/>
</dbReference>
<evidence type="ECO:0000256" key="7">
    <source>
        <dbReference type="SAM" id="Phobius"/>
    </source>
</evidence>
<keyword evidence="5 7" id="KW-1133">Transmembrane helix</keyword>
<dbReference type="AlphaFoldDB" id="A0A368NG80"/>
<feature type="transmembrane region" description="Helical" evidence="7">
    <location>
        <begin position="54"/>
        <end position="79"/>
    </location>
</feature>
<name>A0A368NG80_9GAMM</name>
<evidence type="ECO:0000259" key="8">
    <source>
        <dbReference type="Pfam" id="PF01757"/>
    </source>
</evidence>
<keyword evidence="6 7" id="KW-0472">Membrane</keyword>
<evidence type="ECO:0000256" key="1">
    <source>
        <dbReference type="ARBA" id="ARBA00004651"/>
    </source>
</evidence>
<proteinExistence type="inferred from homology"/>
<comment type="similarity">
    <text evidence="2">Belongs to the acyltransferase 3 family.</text>
</comment>
<comment type="caution">
    <text evidence="9">The sequence shown here is derived from an EMBL/GenBank/DDBJ whole genome shotgun (WGS) entry which is preliminary data.</text>
</comment>
<evidence type="ECO:0000256" key="2">
    <source>
        <dbReference type="ARBA" id="ARBA00007400"/>
    </source>
</evidence>
<evidence type="ECO:0000256" key="3">
    <source>
        <dbReference type="ARBA" id="ARBA00022475"/>
    </source>
</evidence>
<dbReference type="EMBL" id="QPID01000006">
    <property type="protein sequence ID" value="RCU49468.1"/>
    <property type="molecule type" value="Genomic_DNA"/>
</dbReference>
<feature type="transmembrane region" description="Helical" evidence="7">
    <location>
        <begin position="245"/>
        <end position="262"/>
    </location>
</feature>
<feature type="transmembrane region" description="Helical" evidence="7">
    <location>
        <begin position="219"/>
        <end position="239"/>
    </location>
</feature>
<protein>
    <recommendedName>
        <fullName evidence="8">Acyltransferase 3 domain-containing protein</fullName>
    </recommendedName>
</protein>
<feature type="transmembrane region" description="Helical" evidence="7">
    <location>
        <begin position="170"/>
        <end position="187"/>
    </location>
</feature>
<dbReference type="Pfam" id="PF01757">
    <property type="entry name" value="Acyl_transf_3"/>
    <property type="match status" value="1"/>
</dbReference>
<reference evidence="9 10" key="1">
    <citation type="submission" date="2018-07" db="EMBL/GenBank/DDBJ databases">
        <title>Corallincola holothuriorum sp. nov., a new facultative anaerobe isolated from sea cucumber Apostichopus japonicus.</title>
        <authorList>
            <person name="Xia H."/>
        </authorList>
    </citation>
    <scope>NUCLEOTIDE SEQUENCE [LARGE SCALE GENOMIC DNA]</scope>
    <source>
        <strain evidence="9 10">C4</strain>
    </source>
</reference>
<keyword evidence="10" id="KW-1185">Reference proteome</keyword>
<accession>A0A368NG80</accession>
<evidence type="ECO:0000256" key="6">
    <source>
        <dbReference type="ARBA" id="ARBA00023136"/>
    </source>
</evidence>
<dbReference type="OrthoDB" id="9814956at2"/>
<feature type="transmembrane region" description="Helical" evidence="7">
    <location>
        <begin position="136"/>
        <end position="158"/>
    </location>
</feature>
<evidence type="ECO:0000256" key="4">
    <source>
        <dbReference type="ARBA" id="ARBA00022692"/>
    </source>
</evidence>
<feature type="transmembrane region" description="Helical" evidence="7">
    <location>
        <begin position="91"/>
        <end position="116"/>
    </location>
</feature>
<dbReference type="PANTHER" id="PTHR40074">
    <property type="entry name" value="O-ACETYLTRANSFERASE WECH"/>
    <property type="match status" value="1"/>
</dbReference>
<gene>
    <name evidence="9" type="ORF">DU002_11130</name>
</gene>
<dbReference type="GO" id="GO:0009246">
    <property type="term" value="P:enterobacterial common antigen biosynthetic process"/>
    <property type="evidence" value="ECO:0007669"/>
    <property type="project" value="TreeGrafter"/>
</dbReference>
<keyword evidence="4 7" id="KW-0812">Transmembrane</keyword>
<evidence type="ECO:0000313" key="10">
    <source>
        <dbReference type="Proteomes" id="UP000252558"/>
    </source>
</evidence>